<proteinExistence type="predicted"/>
<dbReference type="Gene3D" id="1.10.260.40">
    <property type="entry name" value="lambda repressor-like DNA-binding domains"/>
    <property type="match status" value="1"/>
</dbReference>
<name>A0A1V9GBQ0_9BACT</name>
<feature type="domain" description="HTH cro/C1-type" evidence="1">
    <location>
        <begin position="12"/>
        <end position="67"/>
    </location>
</feature>
<dbReference type="Pfam" id="PF01381">
    <property type="entry name" value="HTH_3"/>
    <property type="match status" value="1"/>
</dbReference>
<dbReference type="STRING" id="550983.A4R26_10190"/>
<sequence length="140" mass="16086">MAKPRTGIANNLKWYRESYGYSLKDVAELLGHTSTSSISNWETGNVIPNLFTAFKLSRLCRTSSAHLFEDLYKLAIIETDASKTEFIPRKNNLFDAFKLSRLQKTMPEDLFEELYKQAVAETDAAEKEFLARKNKPHFTD</sequence>
<dbReference type="AlphaFoldDB" id="A0A1V9GBQ0"/>
<dbReference type="GO" id="GO:0003677">
    <property type="term" value="F:DNA binding"/>
    <property type="evidence" value="ECO:0007669"/>
    <property type="project" value="InterPro"/>
</dbReference>
<evidence type="ECO:0000313" key="2">
    <source>
        <dbReference type="EMBL" id="OQP67866.1"/>
    </source>
</evidence>
<evidence type="ECO:0000313" key="3">
    <source>
        <dbReference type="Proteomes" id="UP000192276"/>
    </source>
</evidence>
<accession>A0A1V9GBQ0</accession>
<dbReference type="OrthoDB" id="9812495at2"/>
<dbReference type="PROSITE" id="PS50943">
    <property type="entry name" value="HTH_CROC1"/>
    <property type="match status" value="1"/>
</dbReference>
<dbReference type="SMART" id="SM00530">
    <property type="entry name" value="HTH_XRE"/>
    <property type="match status" value="1"/>
</dbReference>
<dbReference type="Proteomes" id="UP000192276">
    <property type="component" value="Unassembled WGS sequence"/>
</dbReference>
<gene>
    <name evidence="2" type="ORF">A4R26_10190</name>
</gene>
<dbReference type="SUPFAM" id="SSF47413">
    <property type="entry name" value="lambda repressor-like DNA-binding domains"/>
    <property type="match status" value="1"/>
</dbReference>
<dbReference type="RefSeq" id="WP_081159534.1">
    <property type="nucleotide sequence ID" value="NZ_LWBP01000002.1"/>
</dbReference>
<dbReference type="InterPro" id="IPR010982">
    <property type="entry name" value="Lambda_DNA-bd_dom_sf"/>
</dbReference>
<protein>
    <recommendedName>
        <fullName evidence="1">HTH cro/C1-type domain-containing protein</fullName>
    </recommendedName>
</protein>
<evidence type="ECO:0000259" key="1">
    <source>
        <dbReference type="PROSITE" id="PS50943"/>
    </source>
</evidence>
<dbReference type="InterPro" id="IPR001387">
    <property type="entry name" value="Cro/C1-type_HTH"/>
</dbReference>
<organism evidence="2 3">
    <name type="scientific">Niastella populi</name>
    <dbReference type="NCBI Taxonomy" id="550983"/>
    <lineage>
        <taxon>Bacteria</taxon>
        <taxon>Pseudomonadati</taxon>
        <taxon>Bacteroidota</taxon>
        <taxon>Chitinophagia</taxon>
        <taxon>Chitinophagales</taxon>
        <taxon>Chitinophagaceae</taxon>
        <taxon>Niastella</taxon>
    </lineage>
</organism>
<comment type="caution">
    <text evidence="2">The sequence shown here is derived from an EMBL/GenBank/DDBJ whole genome shotgun (WGS) entry which is preliminary data.</text>
</comment>
<dbReference type="CDD" id="cd00093">
    <property type="entry name" value="HTH_XRE"/>
    <property type="match status" value="1"/>
</dbReference>
<reference evidence="3" key="1">
    <citation type="submission" date="2016-04" db="EMBL/GenBank/DDBJ databases">
        <authorList>
            <person name="Chen L."/>
            <person name="Zhuang W."/>
            <person name="Wang G."/>
        </authorList>
    </citation>
    <scope>NUCLEOTIDE SEQUENCE [LARGE SCALE GENOMIC DNA]</scope>
    <source>
        <strain evidence="3">208</strain>
    </source>
</reference>
<dbReference type="EMBL" id="LWBP01000002">
    <property type="protein sequence ID" value="OQP67866.1"/>
    <property type="molecule type" value="Genomic_DNA"/>
</dbReference>
<keyword evidence="3" id="KW-1185">Reference proteome</keyword>